<dbReference type="PaxDb" id="2903-EOD10809"/>
<dbReference type="InterPro" id="IPR018490">
    <property type="entry name" value="cNMP-bd_dom_sf"/>
</dbReference>
<protein>
    <recommendedName>
        <fullName evidence="2">Cyclic nucleotide-binding domain-containing protein</fullName>
    </recommendedName>
</protein>
<evidence type="ECO:0000259" key="2">
    <source>
        <dbReference type="PROSITE" id="PS50042"/>
    </source>
</evidence>
<dbReference type="RefSeq" id="XP_005763238.1">
    <property type="nucleotide sequence ID" value="XM_005763181.1"/>
</dbReference>
<dbReference type="eggNOG" id="KOG1113">
    <property type="taxonomic scope" value="Eukaryota"/>
</dbReference>
<name>A0A0D3IHS4_EMIH1</name>
<keyword evidence="1" id="KW-1133">Transmembrane helix</keyword>
<dbReference type="PROSITE" id="PS50042">
    <property type="entry name" value="CNMP_BINDING_3"/>
    <property type="match status" value="1"/>
</dbReference>
<dbReference type="PANTHER" id="PTHR11635:SF152">
    <property type="entry name" value="CAMP-DEPENDENT PROTEIN KINASE TYPE I REGULATORY SUBUNIT-RELATED"/>
    <property type="match status" value="1"/>
</dbReference>
<reference evidence="4" key="1">
    <citation type="journal article" date="2013" name="Nature">
        <title>Pan genome of the phytoplankton Emiliania underpins its global distribution.</title>
        <authorList>
            <person name="Read B.A."/>
            <person name="Kegel J."/>
            <person name="Klute M.J."/>
            <person name="Kuo A."/>
            <person name="Lefebvre S.C."/>
            <person name="Maumus F."/>
            <person name="Mayer C."/>
            <person name="Miller J."/>
            <person name="Monier A."/>
            <person name="Salamov A."/>
            <person name="Young J."/>
            <person name="Aguilar M."/>
            <person name="Claverie J.M."/>
            <person name="Frickenhaus S."/>
            <person name="Gonzalez K."/>
            <person name="Herman E.K."/>
            <person name="Lin Y.C."/>
            <person name="Napier J."/>
            <person name="Ogata H."/>
            <person name="Sarno A.F."/>
            <person name="Shmutz J."/>
            <person name="Schroeder D."/>
            <person name="de Vargas C."/>
            <person name="Verret F."/>
            <person name="von Dassow P."/>
            <person name="Valentin K."/>
            <person name="Van de Peer Y."/>
            <person name="Wheeler G."/>
            <person name="Dacks J.B."/>
            <person name="Delwiche C.F."/>
            <person name="Dyhrman S.T."/>
            <person name="Glockner G."/>
            <person name="John U."/>
            <person name="Richards T."/>
            <person name="Worden A.Z."/>
            <person name="Zhang X."/>
            <person name="Grigoriev I.V."/>
            <person name="Allen A.E."/>
            <person name="Bidle K."/>
            <person name="Borodovsky M."/>
            <person name="Bowler C."/>
            <person name="Brownlee C."/>
            <person name="Cock J.M."/>
            <person name="Elias M."/>
            <person name="Gladyshev V.N."/>
            <person name="Groth M."/>
            <person name="Guda C."/>
            <person name="Hadaegh A."/>
            <person name="Iglesias-Rodriguez M.D."/>
            <person name="Jenkins J."/>
            <person name="Jones B.M."/>
            <person name="Lawson T."/>
            <person name="Leese F."/>
            <person name="Lindquist E."/>
            <person name="Lobanov A."/>
            <person name="Lomsadze A."/>
            <person name="Malik S.B."/>
            <person name="Marsh M.E."/>
            <person name="Mackinder L."/>
            <person name="Mock T."/>
            <person name="Mueller-Roeber B."/>
            <person name="Pagarete A."/>
            <person name="Parker M."/>
            <person name="Probert I."/>
            <person name="Quesneville H."/>
            <person name="Raines C."/>
            <person name="Rensing S.A."/>
            <person name="Riano-Pachon D.M."/>
            <person name="Richier S."/>
            <person name="Rokitta S."/>
            <person name="Shiraiwa Y."/>
            <person name="Soanes D.M."/>
            <person name="van der Giezen M."/>
            <person name="Wahlund T.M."/>
            <person name="Williams B."/>
            <person name="Wilson W."/>
            <person name="Wolfe G."/>
            <person name="Wurch L.L."/>
        </authorList>
    </citation>
    <scope>NUCLEOTIDE SEQUENCE</scope>
</reference>
<dbReference type="InterPro" id="IPR050503">
    <property type="entry name" value="cAMP-dep_PK_reg_su-like"/>
</dbReference>
<dbReference type="CDD" id="cd00038">
    <property type="entry name" value="CAP_ED"/>
    <property type="match status" value="1"/>
</dbReference>
<dbReference type="Proteomes" id="UP000013827">
    <property type="component" value="Unassembled WGS sequence"/>
</dbReference>
<keyword evidence="1" id="KW-0812">Transmembrane</keyword>
<keyword evidence="1" id="KW-0472">Membrane</keyword>
<dbReference type="PANTHER" id="PTHR11635">
    <property type="entry name" value="CAMP-DEPENDENT PROTEIN KINASE REGULATORY CHAIN"/>
    <property type="match status" value="1"/>
</dbReference>
<sequence length="624" mass="66245">MIEQPPVSSRSRYAFFSVTVLLAVLLVIVSHSRTADSGAALKTLGADSALGSIAHLGSRLESFNQCMALRNSYFLKLAINEFFATTLWSDIDPETPDASMDRDPFPEPTELSGPPLGSGCLLACAENLGGELRTNWPQALWSLGGWLGAANETTNWLGSALGGSSCGEVHTIHDLGGSINGVQGLELVDLDVSPGHSCHPAATAFNVMGRLTLAVGAGAPDFGSALGSAIDEALLSRRKRRGEGKLEIRSAVASHSVCKIGGDARPNASLEVGPLTLGAWLYNVTLSSSFAMSIAACSVTSIKVSDVDVGWEAASVGHRAGRDIRGDAPFSSVRLGAYGGGLGRVFDDDDDESTDDNVREADLWASVQSFDPGAAMRTLDGLYMRPQISASLQSALNRILSDSLPQQLCDRGSAEGMGEYANKLATSSSAAGAGLKAGFGSRFTRLSKAGAELRGAASTGWQQNQQNVAEGWADVRRVASYTSFLEHVQLFKQLSKMQRDRLVGSLEEVVYQPGEDIITEGEVGTHFYLIVEGQVSVTKAGQEGVLARRSTGDYFGERALRTGEKTTATVSATGATPVRLVRLDRWAYEHMLSPVDDLLPMRKYSSPPTAPPLAALPTKVWWSN</sequence>
<evidence type="ECO:0000256" key="1">
    <source>
        <dbReference type="SAM" id="Phobius"/>
    </source>
</evidence>
<dbReference type="HOGENOM" id="CLU_436447_0_0_1"/>
<dbReference type="SMART" id="SM00100">
    <property type="entry name" value="cNMP"/>
    <property type="match status" value="1"/>
</dbReference>
<reference evidence="3" key="2">
    <citation type="submission" date="2024-10" db="UniProtKB">
        <authorList>
            <consortium name="EnsemblProtists"/>
        </authorList>
    </citation>
    <scope>IDENTIFICATION</scope>
</reference>
<dbReference type="Gene3D" id="2.60.120.10">
    <property type="entry name" value="Jelly Rolls"/>
    <property type="match status" value="1"/>
</dbReference>
<feature type="domain" description="Cyclic nucleotide-binding" evidence="2">
    <location>
        <begin position="490"/>
        <end position="598"/>
    </location>
</feature>
<dbReference type="GO" id="GO:0005952">
    <property type="term" value="C:cAMP-dependent protein kinase complex"/>
    <property type="evidence" value="ECO:0007669"/>
    <property type="project" value="InterPro"/>
</dbReference>
<dbReference type="GO" id="GO:0034236">
    <property type="term" value="F:protein kinase A catalytic subunit binding"/>
    <property type="evidence" value="ECO:0007669"/>
    <property type="project" value="TreeGrafter"/>
</dbReference>
<keyword evidence="4" id="KW-1185">Reference proteome</keyword>
<dbReference type="SUPFAM" id="SSF51206">
    <property type="entry name" value="cAMP-binding domain-like"/>
    <property type="match status" value="1"/>
</dbReference>
<dbReference type="InterPro" id="IPR000595">
    <property type="entry name" value="cNMP-bd_dom"/>
</dbReference>
<dbReference type="EnsemblProtists" id="EOD10809">
    <property type="protein sequence ID" value="EOD10809"/>
    <property type="gene ID" value="EMIHUDRAFT_248202"/>
</dbReference>
<proteinExistence type="predicted"/>
<dbReference type="GO" id="GO:0004862">
    <property type="term" value="F:cAMP-dependent protein kinase inhibitor activity"/>
    <property type="evidence" value="ECO:0007669"/>
    <property type="project" value="TreeGrafter"/>
</dbReference>
<organism evidence="3 4">
    <name type="scientific">Emiliania huxleyi (strain CCMP1516)</name>
    <dbReference type="NCBI Taxonomy" id="280463"/>
    <lineage>
        <taxon>Eukaryota</taxon>
        <taxon>Haptista</taxon>
        <taxon>Haptophyta</taxon>
        <taxon>Prymnesiophyceae</taxon>
        <taxon>Isochrysidales</taxon>
        <taxon>Noelaerhabdaceae</taxon>
        <taxon>Emiliania</taxon>
    </lineage>
</organism>
<dbReference type="Pfam" id="PF00027">
    <property type="entry name" value="cNMP_binding"/>
    <property type="match status" value="1"/>
</dbReference>
<dbReference type="AlphaFoldDB" id="A0A0D3IHS4"/>
<dbReference type="GO" id="GO:0005829">
    <property type="term" value="C:cytosol"/>
    <property type="evidence" value="ECO:0007669"/>
    <property type="project" value="TreeGrafter"/>
</dbReference>
<dbReference type="KEGG" id="ehx:EMIHUDRAFT_248202"/>
<evidence type="ECO:0000313" key="3">
    <source>
        <dbReference type="EnsemblProtists" id="EOD10809"/>
    </source>
</evidence>
<feature type="transmembrane region" description="Helical" evidence="1">
    <location>
        <begin position="12"/>
        <end position="29"/>
    </location>
</feature>
<dbReference type="STRING" id="2903.R1DQ23"/>
<dbReference type="PROSITE" id="PS00888">
    <property type="entry name" value="CNMP_BINDING_1"/>
    <property type="match status" value="1"/>
</dbReference>
<dbReference type="PRINTS" id="PR00103">
    <property type="entry name" value="CAMPKINASE"/>
</dbReference>
<evidence type="ECO:0000313" key="4">
    <source>
        <dbReference type="Proteomes" id="UP000013827"/>
    </source>
</evidence>
<accession>A0A0D3IHS4</accession>
<dbReference type="InterPro" id="IPR018488">
    <property type="entry name" value="cNMP-bd_CS"/>
</dbReference>
<dbReference type="GeneID" id="17256962"/>
<dbReference type="InterPro" id="IPR014710">
    <property type="entry name" value="RmlC-like_jellyroll"/>
</dbReference>
<dbReference type="GO" id="GO:0030552">
    <property type="term" value="F:cAMP binding"/>
    <property type="evidence" value="ECO:0007669"/>
    <property type="project" value="TreeGrafter"/>
</dbReference>